<organism evidence="2 3">
    <name type="scientific">Sistotremastrum niveocremeum HHB9708</name>
    <dbReference type="NCBI Taxonomy" id="1314777"/>
    <lineage>
        <taxon>Eukaryota</taxon>
        <taxon>Fungi</taxon>
        <taxon>Dikarya</taxon>
        <taxon>Basidiomycota</taxon>
        <taxon>Agaricomycotina</taxon>
        <taxon>Agaricomycetes</taxon>
        <taxon>Sistotremastrales</taxon>
        <taxon>Sistotremastraceae</taxon>
        <taxon>Sertulicium</taxon>
        <taxon>Sertulicium niveocremeum</taxon>
    </lineage>
</organism>
<feature type="region of interest" description="Disordered" evidence="1">
    <location>
        <begin position="1036"/>
        <end position="1076"/>
    </location>
</feature>
<protein>
    <recommendedName>
        <fullName evidence="4">EF-hand domain-containing protein</fullName>
    </recommendedName>
</protein>
<accession>A0A164YG04</accession>
<evidence type="ECO:0008006" key="4">
    <source>
        <dbReference type="Google" id="ProtNLM"/>
    </source>
</evidence>
<name>A0A164YG04_9AGAM</name>
<dbReference type="Proteomes" id="UP000076722">
    <property type="component" value="Unassembled WGS sequence"/>
</dbReference>
<proteinExistence type="predicted"/>
<dbReference type="EMBL" id="KV419398">
    <property type="protein sequence ID" value="KZS96878.1"/>
    <property type="molecule type" value="Genomic_DNA"/>
</dbReference>
<feature type="region of interest" description="Disordered" evidence="1">
    <location>
        <begin position="422"/>
        <end position="443"/>
    </location>
</feature>
<dbReference type="AlphaFoldDB" id="A0A164YG04"/>
<dbReference type="STRING" id="1314777.A0A164YG04"/>
<reference evidence="2 3" key="1">
    <citation type="journal article" date="2016" name="Mol. Biol. Evol.">
        <title>Comparative Genomics of Early-Diverging Mushroom-Forming Fungi Provides Insights into the Origins of Lignocellulose Decay Capabilities.</title>
        <authorList>
            <person name="Nagy L.G."/>
            <person name="Riley R."/>
            <person name="Tritt A."/>
            <person name="Adam C."/>
            <person name="Daum C."/>
            <person name="Floudas D."/>
            <person name="Sun H."/>
            <person name="Yadav J.S."/>
            <person name="Pangilinan J."/>
            <person name="Larsson K.H."/>
            <person name="Matsuura K."/>
            <person name="Barry K."/>
            <person name="Labutti K."/>
            <person name="Kuo R."/>
            <person name="Ohm R.A."/>
            <person name="Bhattacharya S.S."/>
            <person name="Shirouzu T."/>
            <person name="Yoshinaga Y."/>
            <person name="Martin F.M."/>
            <person name="Grigoriev I.V."/>
            <person name="Hibbett D.S."/>
        </authorList>
    </citation>
    <scope>NUCLEOTIDE SEQUENCE [LARGE SCALE GENOMIC DNA]</scope>
    <source>
        <strain evidence="2 3">HHB9708</strain>
    </source>
</reference>
<feature type="compositionally biased region" description="Basic and acidic residues" evidence="1">
    <location>
        <begin position="1155"/>
        <end position="1204"/>
    </location>
</feature>
<evidence type="ECO:0000313" key="2">
    <source>
        <dbReference type="EMBL" id="KZS96878.1"/>
    </source>
</evidence>
<feature type="compositionally biased region" description="Acidic residues" evidence="1">
    <location>
        <begin position="881"/>
        <end position="891"/>
    </location>
</feature>
<sequence>MVVAIVRNILQSRRRHSKDKFDVVREYFVYTLRFVSRACPLQDDTVSKNLERLDTAQDLVDDNPAIYDEAASSLAGVLESELASTPVFDIVHPVSMVPHAVNALAATHPILQAAAIPFKLVLEVELEREHNDSRIPALLLCMADMILRNRQSGSKSEDKENPAKTPLETTLRSIAKSLRECGRDLEAYRRQKTIVKFFKAILQGYATTFSAHKQALIVSLGVDTFNKVAQNYALSVDTKDVVDKIFCMLTANEQKFTNISALKEKSDHKERVEAIVKDPGLWDKLKKIASEEDARSGAAAAYSKGVILPPKGDKPVRTLAENAEHQEQIEIVVALKQELKGLLLADQTVFMQKWEAREKVEVEHYEQMRKKLEDIQMKLQEAQVNIIKSVKDGPWTQINDPIIQEVWELAGWRSHYADRTAPIASHQNTDSKTASQSQSASSSEVSESDRWCLEFLKTEYMSALAQAIDLDGSGFIRIKEINDFVDHKPDGWSTLQWIAYTVAGHMIEVQIYRLRIMDLLKRMISMPDVKGINAILVQDYIVNHLTSFLQILGQNAAEISLFLYDNSNLCKLVMDCMKSREKTLAASLDVWRYEIHDTDMLFLISQTAGRKETLEQFILPVLLLVLSRHLSIMKLAKTHILHGNELILAGSTISVIVRAWANRVADLNKLFSAQPFNDLKKRFTRYAGGMFLPVYLINCKHGDSSVDDSSLSNEFTVPGIIWNKVWVQPEPSVNMLSYPHYTLPMEVATEEERKYVEILMKIIRYRHYKTEESAFFDRWSAAFDILFAEDQSKRLWPIADLQVRQQQIHRFWSCDGCNPQHFDLCQNCETAAFVDHTHLRSHNMFRLPWPMSGSTVKHLIKKAWQRFENIDDWSDQIDNVAEEDETSEPSTEEIREAKDAEDSEEKAGNDPNTAQGTQPILDESKDEEFTFLHDATDEHCPISPESLGPSQSEKATTNDTARMLGNSSSGEAVKESLASVDRGYSSYDLCEMCAHTDQVGKGVHKKHAFLKVPFPLIWGARHKYVAQAHGLIENARAAPQKSMRNNIQSPETQTDSEDGHDHDDTSDTASEDSAKIEEEDEMMDRIASKQSVVAELPDDSPSLLCNNDDEHSMTEGYFRCLDCPYHILCVVCERNNPPKGSAHLTEHVLLWVRKPESKKEDTDHEKPSQESRDEKEHSKEGIQGVEKRLQEMERRHAESMKDLSTRLTNMEALLSRIAERSGLQ</sequence>
<feature type="compositionally biased region" description="Low complexity" evidence="1">
    <location>
        <begin position="434"/>
        <end position="443"/>
    </location>
</feature>
<evidence type="ECO:0000313" key="3">
    <source>
        <dbReference type="Proteomes" id="UP000076722"/>
    </source>
</evidence>
<feature type="region of interest" description="Disordered" evidence="1">
    <location>
        <begin position="881"/>
        <end position="921"/>
    </location>
</feature>
<feature type="region of interest" description="Disordered" evidence="1">
    <location>
        <begin position="1155"/>
        <end position="1206"/>
    </location>
</feature>
<keyword evidence="3" id="KW-1185">Reference proteome</keyword>
<feature type="compositionally biased region" description="Basic and acidic residues" evidence="1">
    <location>
        <begin position="892"/>
        <end position="908"/>
    </location>
</feature>
<feature type="compositionally biased region" description="Polar residues" evidence="1">
    <location>
        <begin position="1042"/>
        <end position="1053"/>
    </location>
</feature>
<dbReference type="OrthoDB" id="2122982at2759"/>
<dbReference type="SUPFAM" id="SSF57850">
    <property type="entry name" value="RING/U-box"/>
    <property type="match status" value="1"/>
</dbReference>
<evidence type="ECO:0000256" key="1">
    <source>
        <dbReference type="SAM" id="MobiDB-lite"/>
    </source>
</evidence>
<gene>
    <name evidence="2" type="ORF">SISNIDRAFT_482656</name>
</gene>